<protein>
    <submittedName>
        <fullName evidence="2">Uncharacterized protein</fullName>
    </submittedName>
</protein>
<proteinExistence type="predicted"/>
<reference evidence="2" key="2">
    <citation type="submission" date="2020-12" db="EMBL/GenBank/DDBJ databases">
        <authorList>
            <person name="Kanost M."/>
        </authorList>
    </citation>
    <scope>NUCLEOTIDE SEQUENCE</scope>
</reference>
<dbReference type="AlphaFoldDB" id="A0A921YVL3"/>
<comment type="caution">
    <text evidence="2">The sequence shown here is derived from an EMBL/GenBank/DDBJ whole genome shotgun (WGS) entry which is preliminary data.</text>
</comment>
<keyword evidence="3" id="KW-1185">Reference proteome</keyword>
<sequence>MNSTACRYYTERSIGWMLNNKIIVFLSLLSFCLFVSTLAMAGQRNRLATRVVNLEAALANASNNAPELQNTEAPVTAAPATEAPETAAPATEAPETAAPTTEVPTTEAPTTVAPTTEAPTTSDTASVTEQVADPTTIGGKAFDVDDGIVSEYKNSRLLRRLGFVA</sequence>
<accession>A0A921YVL3</accession>
<name>A0A921YVL3_MANSE</name>
<gene>
    <name evidence="2" type="ORF">O3G_MSEX004245</name>
</gene>
<dbReference type="Proteomes" id="UP000791440">
    <property type="component" value="Unassembled WGS sequence"/>
</dbReference>
<evidence type="ECO:0000313" key="2">
    <source>
        <dbReference type="EMBL" id="KAG6446070.1"/>
    </source>
</evidence>
<organism evidence="2 3">
    <name type="scientific">Manduca sexta</name>
    <name type="common">Tobacco hawkmoth</name>
    <name type="synonym">Tobacco hornworm</name>
    <dbReference type="NCBI Taxonomy" id="7130"/>
    <lineage>
        <taxon>Eukaryota</taxon>
        <taxon>Metazoa</taxon>
        <taxon>Ecdysozoa</taxon>
        <taxon>Arthropoda</taxon>
        <taxon>Hexapoda</taxon>
        <taxon>Insecta</taxon>
        <taxon>Pterygota</taxon>
        <taxon>Neoptera</taxon>
        <taxon>Endopterygota</taxon>
        <taxon>Lepidoptera</taxon>
        <taxon>Glossata</taxon>
        <taxon>Ditrysia</taxon>
        <taxon>Bombycoidea</taxon>
        <taxon>Sphingidae</taxon>
        <taxon>Sphinginae</taxon>
        <taxon>Sphingini</taxon>
        <taxon>Manduca</taxon>
    </lineage>
</organism>
<feature type="region of interest" description="Disordered" evidence="1">
    <location>
        <begin position="62"/>
        <end position="132"/>
    </location>
</feature>
<evidence type="ECO:0000313" key="3">
    <source>
        <dbReference type="Proteomes" id="UP000791440"/>
    </source>
</evidence>
<evidence type="ECO:0000256" key="1">
    <source>
        <dbReference type="SAM" id="MobiDB-lite"/>
    </source>
</evidence>
<dbReference type="EMBL" id="JH668329">
    <property type="protein sequence ID" value="KAG6446070.1"/>
    <property type="molecule type" value="Genomic_DNA"/>
</dbReference>
<reference evidence="2" key="1">
    <citation type="journal article" date="2016" name="Insect Biochem. Mol. Biol.">
        <title>Multifaceted biological insights from a draft genome sequence of the tobacco hornworm moth, Manduca sexta.</title>
        <authorList>
            <person name="Kanost M.R."/>
            <person name="Arrese E.L."/>
            <person name="Cao X."/>
            <person name="Chen Y.R."/>
            <person name="Chellapilla S."/>
            <person name="Goldsmith M.R."/>
            <person name="Grosse-Wilde E."/>
            <person name="Heckel D.G."/>
            <person name="Herndon N."/>
            <person name="Jiang H."/>
            <person name="Papanicolaou A."/>
            <person name="Qu J."/>
            <person name="Soulages J.L."/>
            <person name="Vogel H."/>
            <person name="Walters J."/>
            <person name="Waterhouse R.M."/>
            <person name="Ahn S.J."/>
            <person name="Almeida F.C."/>
            <person name="An C."/>
            <person name="Aqrawi P."/>
            <person name="Bretschneider A."/>
            <person name="Bryant W.B."/>
            <person name="Bucks S."/>
            <person name="Chao H."/>
            <person name="Chevignon G."/>
            <person name="Christen J.M."/>
            <person name="Clarke D.F."/>
            <person name="Dittmer N.T."/>
            <person name="Ferguson L.C.F."/>
            <person name="Garavelou S."/>
            <person name="Gordon K.H.J."/>
            <person name="Gunaratna R.T."/>
            <person name="Han Y."/>
            <person name="Hauser F."/>
            <person name="He Y."/>
            <person name="Heidel-Fischer H."/>
            <person name="Hirsh A."/>
            <person name="Hu Y."/>
            <person name="Jiang H."/>
            <person name="Kalra D."/>
            <person name="Klinner C."/>
            <person name="Konig C."/>
            <person name="Kovar C."/>
            <person name="Kroll A.R."/>
            <person name="Kuwar S.S."/>
            <person name="Lee S.L."/>
            <person name="Lehman R."/>
            <person name="Li K."/>
            <person name="Li Z."/>
            <person name="Liang H."/>
            <person name="Lovelace S."/>
            <person name="Lu Z."/>
            <person name="Mansfield J.H."/>
            <person name="McCulloch K.J."/>
            <person name="Mathew T."/>
            <person name="Morton B."/>
            <person name="Muzny D.M."/>
            <person name="Neunemann D."/>
            <person name="Ongeri F."/>
            <person name="Pauchet Y."/>
            <person name="Pu L.L."/>
            <person name="Pyrousis I."/>
            <person name="Rao X.J."/>
            <person name="Redding A."/>
            <person name="Roesel C."/>
            <person name="Sanchez-Gracia A."/>
            <person name="Schaack S."/>
            <person name="Shukla A."/>
            <person name="Tetreau G."/>
            <person name="Wang Y."/>
            <person name="Xiong G.H."/>
            <person name="Traut W."/>
            <person name="Walsh T.K."/>
            <person name="Worley K.C."/>
            <person name="Wu D."/>
            <person name="Wu W."/>
            <person name="Wu Y.Q."/>
            <person name="Zhang X."/>
            <person name="Zou Z."/>
            <person name="Zucker H."/>
            <person name="Briscoe A.D."/>
            <person name="Burmester T."/>
            <person name="Clem R.J."/>
            <person name="Feyereisen R."/>
            <person name="Grimmelikhuijzen C.J.P."/>
            <person name="Hamodrakas S.J."/>
            <person name="Hansson B.S."/>
            <person name="Huguet E."/>
            <person name="Jermiin L.S."/>
            <person name="Lan Q."/>
            <person name="Lehman H.K."/>
            <person name="Lorenzen M."/>
            <person name="Merzendorfer H."/>
            <person name="Michalopoulos I."/>
            <person name="Morton D.B."/>
            <person name="Muthukrishnan S."/>
            <person name="Oakeshott J.G."/>
            <person name="Palmer W."/>
            <person name="Park Y."/>
            <person name="Passarelli A.L."/>
            <person name="Rozas J."/>
            <person name="Schwartz L.M."/>
            <person name="Smith W."/>
            <person name="Southgate A."/>
            <person name="Vilcinskas A."/>
            <person name="Vogt R."/>
            <person name="Wang P."/>
            <person name="Werren J."/>
            <person name="Yu X.Q."/>
            <person name="Zhou J.J."/>
            <person name="Brown S.J."/>
            <person name="Scherer S.E."/>
            <person name="Richards S."/>
            <person name="Blissard G.W."/>
        </authorList>
    </citation>
    <scope>NUCLEOTIDE SEQUENCE</scope>
</reference>
<feature type="compositionally biased region" description="Low complexity" evidence="1">
    <location>
        <begin position="62"/>
        <end position="121"/>
    </location>
</feature>